<feature type="transmembrane region" description="Helical" evidence="2">
    <location>
        <begin position="12"/>
        <end position="32"/>
    </location>
</feature>
<evidence type="ECO:0000259" key="3">
    <source>
        <dbReference type="Pfam" id="PF03816"/>
    </source>
</evidence>
<dbReference type="InterPro" id="IPR004474">
    <property type="entry name" value="LytR_CpsA_psr"/>
</dbReference>
<dbReference type="InterPro" id="IPR050922">
    <property type="entry name" value="LytR/CpsA/Psr_CW_biosynth"/>
</dbReference>
<dbReference type="Pfam" id="PF03816">
    <property type="entry name" value="LytR_cpsA_psr"/>
    <property type="match status" value="1"/>
</dbReference>
<organism evidence="4 5">
    <name type="scientific">Candidatus Merdibacter merdavium</name>
    <dbReference type="NCBI Taxonomy" id="2838692"/>
    <lineage>
        <taxon>Bacteria</taxon>
        <taxon>Bacillati</taxon>
        <taxon>Bacillota</taxon>
        <taxon>Erysipelotrichia</taxon>
        <taxon>Erysipelotrichales</taxon>
        <taxon>Erysipelotrichaceae</taxon>
        <taxon>Merdibacter</taxon>
    </lineage>
</organism>
<dbReference type="Gene3D" id="3.40.630.190">
    <property type="entry name" value="LCP protein"/>
    <property type="match status" value="1"/>
</dbReference>
<reference evidence="4" key="1">
    <citation type="journal article" date="2021" name="PeerJ">
        <title>Extensive microbial diversity within the chicken gut microbiome revealed by metagenomics and culture.</title>
        <authorList>
            <person name="Gilroy R."/>
            <person name="Ravi A."/>
            <person name="Getino M."/>
            <person name="Pursley I."/>
            <person name="Horton D.L."/>
            <person name="Alikhan N.F."/>
            <person name="Baker D."/>
            <person name="Gharbi K."/>
            <person name="Hall N."/>
            <person name="Watson M."/>
            <person name="Adriaenssens E.M."/>
            <person name="Foster-Nyarko E."/>
            <person name="Jarju S."/>
            <person name="Secka A."/>
            <person name="Antonio M."/>
            <person name="Oren A."/>
            <person name="Chaudhuri R.R."/>
            <person name="La Ragione R."/>
            <person name="Hildebrand F."/>
            <person name="Pallen M.J."/>
        </authorList>
    </citation>
    <scope>NUCLEOTIDE SEQUENCE</scope>
    <source>
        <strain evidence="4">CHK187-11901</strain>
    </source>
</reference>
<dbReference type="Gene3D" id="3.40.190.10">
    <property type="entry name" value="Periplasmic binding protein-like II"/>
    <property type="match status" value="1"/>
</dbReference>
<dbReference type="PANTHER" id="PTHR33392">
    <property type="entry name" value="POLYISOPRENYL-TEICHOIC ACID--PEPTIDOGLYCAN TEICHOIC ACID TRANSFERASE TAGU"/>
    <property type="match status" value="1"/>
</dbReference>
<keyword evidence="2" id="KW-1133">Transmembrane helix</keyword>
<evidence type="ECO:0000313" key="4">
    <source>
        <dbReference type="EMBL" id="HJC35729.1"/>
    </source>
</evidence>
<gene>
    <name evidence="4" type="ORF">H9702_01180</name>
</gene>
<evidence type="ECO:0000313" key="5">
    <source>
        <dbReference type="Proteomes" id="UP000823896"/>
    </source>
</evidence>
<keyword evidence="2" id="KW-0472">Membrane</keyword>
<dbReference type="Proteomes" id="UP000823896">
    <property type="component" value="Unassembled WGS sequence"/>
</dbReference>
<feature type="domain" description="Cell envelope-related transcriptional attenuator" evidence="3">
    <location>
        <begin position="244"/>
        <end position="400"/>
    </location>
</feature>
<proteinExistence type="inferred from homology"/>
<comment type="similarity">
    <text evidence="1">Belongs to the LytR/CpsA/Psr (LCP) family.</text>
</comment>
<comment type="caution">
    <text evidence="4">The sequence shown here is derived from an EMBL/GenBank/DDBJ whole genome shotgun (WGS) entry which is preliminary data.</text>
</comment>
<evidence type="ECO:0000256" key="1">
    <source>
        <dbReference type="ARBA" id="ARBA00006068"/>
    </source>
</evidence>
<accession>A0A9D2SVC4</accession>
<dbReference type="EMBL" id="DWWM01000005">
    <property type="protein sequence ID" value="HJC35729.1"/>
    <property type="molecule type" value="Genomic_DNA"/>
</dbReference>
<feature type="transmembrane region" description="Helical" evidence="2">
    <location>
        <begin position="69"/>
        <end position="89"/>
    </location>
</feature>
<dbReference type="AlphaFoldDB" id="A0A9D2SVC4"/>
<feature type="transmembrane region" description="Helical" evidence="2">
    <location>
        <begin position="38"/>
        <end position="57"/>
    </location>
</feature>
<name>A0A9D2SVC4_9FIRM</name>
<dbReference type="PANTHER" id="PTHR33392:SF6">
    <property type="entry name" value="POLYISOPRENYL-TEICHOIC ACID--PEPTIDOGLYCAN TEICHOIC ACID TRANSFERASE TAGU"/>
    <property type="match status" value="1"/>
</dbReference>
<evidence type="ECO:0000256" key="2">
    <source>
        <dbReference type="SAM" id="Phobius"/>
    </source>
</evidence>
<dbReference type="NCBIfam" id="TIGR00350">
    <property type="entry name" value="lytR_cpsA_psr"/>
    <property type="match status" value="1"/>
</dbReference>
<keyword evidence="2" id="KW-0812">Transmembrane</keyword>
<reference evidence="4" key="2">
    <citation type="submission" date="2021-04" db="EMBL/GenBank/DDBJ databases">
        <authorList>
            <person name="Gilroy R."/>
        </authorList>
    </citation>
    <scope>NUCLEOTIDE SEQUENCE</scope>
    <source>
        <strain evidence="4">CHK187-11901</strain>
    </source>
</reference>
<sequence length="525" mass="58893">MKKKRRNYTRTVDLLFLLVLLIALFHAFYTVISSQLLPQHWILLAAAAALIIFVLLFRSIMKRRRKWFVWARRAVITGLCAVLFTGSFYTGRVGRLLTDISADTQITTTIKVLARNDGMVTSLSDLNNGLSVGIQTGTDSDSGAYAKEALSAEVPGCTYDEETYYGDLLASLSIGYLDAVAISDTYYDMMIDNETIDEDDFITLTTYSYTRTWEDPSDKDVTKDSFVVYISGIDEMGSPDQKLRSDVNLLLMIDPQAHHVTMVSLPRDAYIPNKAYANSDFSLDKLTHTGLYGVDTTIETVEDFLDIDIDYYARISFSSVIEIIDVLGGIDVDVEIDFCEQDENRNKDEAHQICLSKGEQHLDGRQTLAYARHRKSEGYDTAGRERAQQRILKAVIDKLLSAEGISSLNALFDIIPSYVITNMPADKIAAFARAQLSDMRAWSIESLSLDNGVNAHMMFQASLNDYSDAYIFSRQDVQYIEWAYESNATRPKMSDFSFNLSNIAAGTKQISDDGSCVWSDQVIGY</sequence>
<protein>
    <submittedName>
        <fullName evidence="4">LCP family protein</fullName>
    </submittedName>
</protein>